<protein>
    <submittedName>
        <fullName evidence="5">3-oxoacyl-ACP synthase</fullName>
    </submittedName>
</protein>
<evidence type="ECO:0000256" key="2">
    <source>
        <dbReference type="ARBA" id="ARBA00023315"/>
    </source>
</evidence>
<dbReference type="Pfam" id="PF08541">
    <property type="entry name" value="ACP_syn_III_C"/>
    <property type="match status" value="1"/>
</dbReference>
<dbReference type="Proteomes" id="UP000077881">
    <property type="component" value="Unassembled WGS sequence"/>
</dbReference>
<dbReference type="InterPro" id="IPR013751">
    <property type="entry name" value="ACP_syn_III_N"/>
</dbReference>
<dbReference type="Gene3D" id="3.40.47.10">
    <property type="match status" value="1"/>
</dbReference>
<dbReference type="GO" id="GO:0006633">
    <property type="term" value="P:fatty acid biosynthetic process"/>
    <property type="evidence" value="ECO:0007669"/>
    <property type="project" value="InterPro"/>
</dbReference>
<comment type="caution">
    <text evidence="5">The sequence shown here is derived from an EMBL/GenBank/DDBJ whole genome shotgun (WGS) entry which is preliminary data.</text>
</comment>
<organism evidence="5 6">
    <name type="scientific">Lederbergia galactosidilytica</name>
    <dbReference type="NCBI Taxonomy" id="217031"/>
    <lineage>
        <taxon>Bacteria</taxon>
        <taxon>Bacillati</taxon>
        <taxon>Bacillota</taxon>
        <taxon>Bacilli</taxon>
        <taxon>Bacillales</taxon>
        <taxon>Bacillaceae</taxon>
        <taxon>Lederbergia</taxon>
    </lineage>
</organism>
<dbReference type="GO" id="GO:0044550">
    <property type="term" value="P:secondary metabolite biosynthetic process"/>
    <property type="evidence" value="ECO:0007669"/>
    <property type="project" value="TreeGrafter"/>
</dbReference>
<keyword evidence="1" id="KW-0808">Transferase</keyword>
<dbReference type="PANTHER" id="PTHR34069">
    <property type="entry name" value="3-OXOACYL-[ACYL-CARRIER-PROTEIN] SYNTHASE 3"/>
    <property type="match status" value="1"/>
</dbReference>
<keyword evidence="6" id="KW-1185">Reference proteome</keyword>
<evidence type="ECO:0000256" key="1">
    <source>
        <dbReference type="ARBA" id="ARBA00022679"/>
    </source>
</evidence>
<dbReference type="CDD" id="cd00830">
    <property type="entry name" value="KAS_III"/>
    <property type="match status" value="1"/>
</dbReference>
<evidence type="ECO:0000259" key="3">
    <source>
        <dbReference type="Pfam" id="PF08541"/>
    </source>
</evidence>
<sequence>MTNVKIREMAIYHPKNKVGNDFYIEHFKKTQGVDLTNFLVNICGRNTRYIIENKEENSVTMAIEASKRVLKKANMHAEELDMIIFASQVPEFSFPTNAVVLHHAIGAGRKTGILDLNANCSGMTTGLDQASRYLSSNPSMEKVLLVGSDASSLIMDPTDTITYPNFGDVAVALILEKTEEENIGLIDSMYFTESADFDKVTFPKNGLSKNLHNGKIDYVQWLPFPGDVSIPHATNLITELVERNGLTLAEVNAYCLSQFSISNMNKLRDNLGLKEQQMIYVGDTFGYTGTTSPLLALYQGVEDGKIKRGDTVLFWTVGIGYQLIAVLFRY</sequence>
<dbReference type="RefSeq" id="WP_064467589.1">
    <property type="nucleotide sequence ID" value="NZ_JAGGKH010000008.1"/>
</dbReference>
<name>A0A178A6F0_9BACI</name>
<accession>A0A178A6F0</accession>
<dbReference type="Pfam" id="PF08545">
    <property type="entry name" value="ACP_syn_III"/>
    <property type="match status" value="1"/>
</dbReference>
<dbReference type="PATRIC" id="fig|217031.6.peg.466"/>
<reference evidence="5 6" key="1">
    <citation type="submission" date="2015-05" db="EMBL/GenBank/DDBJ databases">
        <title>Comparison of genome.</title>
        <authorList>
            <person name="Zheng Z."/>
            <person name="Sun M."/>
        </authorList>
    </citation>
    <scope>NUCLEOTIDE SEQUENCE [LARGE SCALE GENOMIC DNA]</scope>
    <source>
        <strain evidence="5 6">G25-74</strain>
    </source>
</reference>
<evidence type="ECO:0000313" key="5">
    <source>
        <dbReference type="EMBL" id="OAK75523.1"/>
    </source>
</evidence>
<dbReference type="InterPro" id="IPR016039">
    <property type="entry name" value="Thiolase-like"/>
</dbReference>
<dbReference type="InterPro" id="IPR013747">
    <property type="entry name" value="ACP_syn_III_C"/>
</dbReference>
<dbReference type="STRING" id="217031.ABB05_02135"/>
<gene>
    <name evidence="5" type="ORF">ABB05_02135</name>
</gene>
<dbReference type="PANTHER" id="PTHR34069:SF2">
    <property type="entry name" value="BETA-KETOACYL-[ACYL-CARRIER-PROTEIN] SYNTHASE III"/>
    <property type="match status" value="1"/>
</dbReference>
<dbReference type="GO" id="GO:0004315">
    <property type="term" value="F:3-oxoacyl-[acyl-carrier-protein] synthase activity"/>
    <property type="evidence" value="ECO:0007669"/>
    <property type="project" value="InterPro"/>
</dbReference>
<dbReference type="EMBL" id="LDJR01000011">
    <property type="protein sequence ID" value="OAK75523.1"/>
    <property type="molecule type" value="Genomic_DNA"/>
</dbReference>
<proteinExistence type="predicted"/>
<evidence type="ECO:0000313" key="6">
    <source>
        <dbReference type="Proteomes" id="UP000077881"/>
    </source>
</evidence>
<feature type="domain" description="Beta-ketoacyl-[acyl-carrier-protein] synthase III N-terminal" evidence="4">
    <location>
        <begin position="114"/>
        <end position="190"/>
    </location>
</feature>
<feature type="domain" description="Beta-ketoacyl-[acyl-carrier-protein] synthase III C-terminal" evidence="3">
    <location>
        <begin position="242"/>
        <end position="330"/>
    </location>
</feature>
<dbReference type="AlphaFoldDB" id="A0A178A6F0"/>
<dbReference type="SUPFAM" id="SSF53901">
    <property type="entry name" value="Thiolase-like"/>
    <property type="match status" value="2"/>
</dbReference>
<keyword evidence="2" id="KW-0012">Acyltransferase</keyword>
<evidence type="ECO:0000259" key="4">
    <source>
        <dbReference type="Pfam" id="PF08545"/>
    </source>
</evidence>